<name>W7EZ48_PLAF8</name>
<dbReference type="EMBL" id="KE123703">
    <property type="protein sequence ID" value="EUR48670.1"/>
    <property type="molecule type" value="Genomic_DNA"/>
</dbReference>
<gene>
    <name evidence="1" type="ORF">PFBG_06148</name>
</gene>
<organism evidence="1 2">
    <name type="scientific">Plasmodium falciparum (isolate 7G8)</name>
    <dbReference type="NCBI Taxonomy" id="57266"/>
    <lineage>
        <taxon>Eukaryota</taxon>
        <taxon>Sar</taxon>
        <taxon>Alveolata</taxon>
        <taxon>Apicomplexa</taxon>
        <taxon>Aconoidasida</taxon>
        <taxon>Haemosporida</taxon>
        <taxon>Plasmodiidae</taxon>
        <taxon>Plasmodium</taxon>
        <taxon>Plasmodium (Laverania)</taxon>
    </lineage>
</organism>
<reference evidence="1 2" key="2">
    <citation type="submission" date="2013-02" db="EMBL/GenBank/DDBJ databases">
        <title>The Genome Sequence of Plasmodium falciparum 7G8.</title>
        <authorList>
            <consortium name="The Broad Institute Genome Sequencing Platform"/>
            <consortium name="The Broad Institute Genome Sequencing Center for Infectious Disease"/>
            <person name="Neafsey D."/>
            <person name="Cheeseman I."/>
            <person name="Volkman S."/>
            <person name="Adams J."/>
            <person name="Walker B."/>
            <person name="Young S.K."/>
            <person name="Zeng Q."/>
            <person name="Gargeya S."/>
            <person name="Fitzgerald M."/>
            <person name="Haas B."/>
            <person name="Abouelleil A."/>
            <person name="Alvarado L."/>
            <person name="Arachchi H.M."/>
            <person name="Berlin A.M."/>
            <person name="Chapman S.B."/>
            <person name="Dewar J."/>
            <person name="Goldberg J."/>
            <person name="Griggs A."/>
            <person name="Gujja S."/>
            <person name="Hansen M."/>
            <person name="Howarth C."/>
            <person name="Imamovic A."/>
            <person name="Larimer J."/>
            <person name="McCowan C."/>
            <person name="Murphy C."/>
            <person name="Neiman D."/>
            <person name="Pearson M."/>
            <person name="Priest M."/>
            <person name="Roberts A."/>
            <person name="Saif S."/>
            <person name="Shea T."/>
            <person name="Sisk P."/>
            <person name="Sykes S."/>
            <person name="Wortman J."/>
            <person name="Nusbaum C."/>
            <person name="Birren B."/>
        </authorList>
    </citation>
    <scope>NUCLEOTIDE SEQUENCE [LARGE SCALE GENOMIC DNA]</scope>
    <source>
        <strain evidence="1 2">7G8</strain>
    </source>
</reference>
<proteinExistence type="predicted"/>
<dbReference type="AlphaFoldDB" id="W7EZ48"/>
<evidence type="ECO:0000313" key="2">
    <source>
        <dbReference type="Proteomes" id="UP000030688"/>
    </source>
</evidence>
<sequence length="84" mass="9684">MTYVGHDCAYKCYVGQENSNSKIMLVNEVKCRRMTTYVRIVVVVDLNWMLLCISKKLAINDIIVHVSAPQDTELVIEKYTNDSR</sequence>
<reference evidence="2" key="1">
    <citation type="submission" date="2007-11" db="EMBL/GenBank/DDBJ databases">
        <authorList>
            <consortium name="The Broad Institute Genome Sequencing Platform"/>
            <person name="Volkman S.K."/>
            <person name="Daily J.P."/>
            <person name="Sarr O."/>
            <person name="Ndiaye D."/>
            <person name="Ndir O."/>
            <person name="Mboup S."/>
            <person name="Lukens A."/>
            <person name="Stange-Thomann N."/>
            <person name="Mauceli E."/>
            <person name="Gnerre S."/>
            <person name="Jaffe D."/>
            <person name="Zainoun J."/>
            <person name="Wiegand R.C."/>
            <person name="Birren B."/>
            <person name="Galagan J."/>
            <person name="Lander E."/>
            <person name="Wirth D.F."/>
        </authorList>
    </citation>
    <scope>NUCLEOTIDE SEQUENCE [LARGE SCALE GENOMIC DNA]</scope>
    <source>
        <strain evidence="2">7G8</strain>
    </source>
</reference>
<accession>W7EZ48</accession>
<protein>
    <submittedName>
        <fullName evidence="1">Uncharacterized protein</fullName>
    </submittedName>
</protein>
<dbReference type="Proteomes" id="UP000030688">
    <property type="component" value="Unassembled WGS sequence"/>
</dbReference>
<evidence type="ECO:0000313" key="1">
    <source>
        <dbReference type="EMBL" id="EUR48670.1"/>
    </source>
</evidence>